<evidence type="ECO:0000313" key="7">
    <source>
        <dbReference type="Proteomes" id="UP000324585"/>
    </source>
</evidence>
<evidence type="ECO:0000313" key="6">
    <source>
        <dbReference type="EMBL" id="KAA8499046.1"/>
    </source>
</evidence>
<dbReference type="UniPathway" id="UPA00094"/>
<dbReference type="AlphaFoldDB" id="A0A5J4Z5T9"/>
<name>A0A5J4Z5T9_PORPP</name>
<dbReference type="EMBL" id="VRMN01000001">
    <property type="protein sequence ID" value="KAA8499046.1"/>
    <property type="molecule type" value="Genomic_DNA"/>
</dbReference>
<evidence type="ECO:0000256" key="3">
    <source>
        <dbReference type="SAM" id="Phobius"/>
    </source>
</evidence>
<dbReference type="InterPro" id="IPR012328">
    <property type="entry name" value="Chalcone/stilbene_synt_C"/>
</dbReference>
<keyword evidence="3" id="KW-0472">Membrane</keyword>
<evidence type="ECO:0000256" key="1">
    <source>
        <dbReference type="PIRNR" id="PIRNR036417"/>
    </source>
</evidence>
<gene>
    <name evidence="6" type="ORF">FVE85_6631</name>
</gene>
<dbReference type="GO" id="GO:0016020">
    <property type="term" value="C:membrane"/>
    <property type="evidence" value="ECO:0007669"/>
    <property type="project" value="InterPro"/>
</dbReference>
<evidence type="ECO:0000259" key="5">
    <source>
        <dbReference type="Pfam" id="PF08392"/>
    </source>
</evidence>
<keyword evidence="3" id="KW-0812">Transmembrane</keyword>
<comment type="similarity">
    <text evidence="1">Belongs to the thiolase-like superfamily. Chalcone/stilbene synthases family.</text>
</comment>
<feature type="transmembrane region" description="Helical" evidence="3">
    <location>
        <begin position="133"/>
        <end position="154"/>
    </location>
</feature>
<dbReference type="InterPro" id="IPR012392">
    <property type="entry name" value="3-ktacl-CoA_syn"/>
</dbReference>
<dbReference type="GO" id="GO:0016747">
    <property type="term" value="F:acyltransferase activity, transferring groups other than amino-acyl groups"/>
    <property type="evidence" value="ECO:0007669"/>
    <property type="project" value="InterPro"/>
</dbReference>
<feature type="domain" description="FAE" evidence="5">
    <location>
        <begin position="155"/>
        <end position="453"/>
    </location>
</feature>
<comment type="pathway">
    <text evidence="1">Lipid metabolism; fatty acid biosynthesis.</text>
</comment>
<dbReference type="EC" id="2.3.1.-" evidence="1"/>
<protein>
    <recommendedName>
        <fullName evidence="1">3-ketoacyl-CoA synthase</fullName>
        <ecNumber evidence="1">2.3.1.-</ecNumber>
    </recommendedName>
</protein>
<dbReference type="Pfam" id="PF02797">
    <property type="entry name" value="Chal_sti_synt_C"/>
    <property type="match status" value="1"/>
</dbReference>
<feature type="domain" description="Chalcone/stilbene synthase C-terminal" evidence="4">
    <location>
        <begin position="473"/>
        <end position="553"/>
    </location>
</feature>
<proteinExistence type="inferred from homology"/>
<dbReference type="InterPro" id="IPR016039">
    <property type="entry name" value="Thiolase-like"/>
</dbReference>
<keyword evidence="1" id="KW-0808">Transferase</keyword>
<dbReference type="InterPro" id="IPR013601">
    <property type="entry name" value="FAE1_typ3_polyketide_synth"/>
</dbReference>
<dbReference type="PIRSF" id="PIRSF036417">
    <property type="entry name" value="3-ktacl-CoA_syn"/>
    <property type="match status" value="1"/>
</dbReference>
<keyword evidence="3" id="KW-1133">Transmembrane helix</keyword>
<accession>A0A5J4Z5T9</accession>
<dbReference type="Gene3D" id="3.40.47.10">
    <property type="match status" value="1"/>
</dbReference>
<sequence length="563" mass="62892">MMESDLADYTQPPYPEAGTGSNGVSANGEGDVIGVPAAGLRRRVRRSDSSGSESTFFALAESTRTAWARVRKLYAEDDGARAADMSVVQQGYRMVNPLSSERISASLTVVLLAFLLYQLYLAREDFLNVLASLHLHSVEVIVVAVLVVVVRIAYMQNKKRPVYCMDFVTYKPPDKYTTSHKHFIELSERTGVFDEEHIAFQRKLLERSGLGDRTCFPEAMHRADDIKQAGGNGSVVLNMYNARQEAEEVMFGCLDQLFARNRIAPSEIDILIVNCSLFNPTPSLSAMIVNKYKMKSSILTYNLSGMGCSAGLISIDLAKDLLQIHTNSRAVVVSTENITQNWYLGKEKSMLITNTLFRMGGAAILMSNRGMDRHWSKYQLTTVVRTHQGSEDLAYDSIFQMEDKNGIRGVKLSKNIMDVAGTALKNNITKLAPAVFPLTEHLKFGYHLIQKKLNKTKSKKPFVPDFHKAFEHFCIHTGGRAVLEVIEKALSLTPEEMEPSRFVLERFGNVSSASVWYELEFLERAGRVRKGDRIWQIAFGSGFKCNSAVWKSLTNVHGSGTSY</sequence>
<dbReference type="OMA" id="WYELNFI"/>
<dbReference type="Proteomes" id="UP000324585">
    <property type="component" value="Unassembled WGS sequence"/>
</dbReference>
<dbReference type="Pfam" id="PF08392">
    <property type="entry name" value="FAE1_CUT1_RppA"/>
    <property type="match status" value="1"/>
</dbReference>
<feature type="region of interest" description="Disordered" evidence="2">
    <location>
        <begin position="1"/>
        <end position="30"/>
    </location>
</feature>
<dbReference type="OrthoDB" id="329835at2759"/>
<reference evidence="7" key="1">
    <citation type="journal article" date="2019" name="Nat. Commun.">
        <title>Expansion of phycobilisome linker gene families in mesophilic red algae.</title>
        <authorList>
            <person name="Lee J."/>
            <person name="Kim D."/>
            <person name="Bhattacharya D."/>
            <person name="Yoon H.S."/>
        </authorList>
    </citation>
    <scope>NUCLEOTIDE SEQUENCE [LARGE SCALE GENOMIC DNA]</scope>
    <source>
        <strain evidence="7">CCMP 1328</strain>
    </source>
</reference>
<dbReference type="SUPFAM" id="SSF53901">
    <property type="entry name" value="Thiolase-like"/>
    <property type="match status" value="2"/>
</dbReference>
<organism evidence="6 7">
    <name type="scientific">Porphyridium purpureum</name>
    <name type="common">Red alga</name>
    <name type="synonym">Porphyridium cruentum</name>
    <dbReference type="NCBI Taxonomy" id="35688"/>
    <lineage>
        <taxon>Eukaryota</taxon>
        <taxon>Rhodophyta</taxon>
        <taxon>Bangiophyceae</taxon>
        <taxon>Porphyridiales</taxon>
        <taxon>Porphyridiaceae</taxon>
        <taxon>Porphyridium</taxon>
    </lineage>
</organism>
<evidence type="ECO:0000259" key="4">
    <source>
        <dbReference type="Pfam" id="PF02797"/>
    </source>
</evidence>
<dbReference type="GO" id="GO:0006633">
    <property type="term" value="P:fatty acid biosynthetic process"/>
    <property type="evidence" value="ECO:0007669"/>
    <property type="project" value="UniProtKB-UniPathway"/>
</dbReference>
<evidence type="ECO:0000256" key="2">
    <source>
        <dbReference type="SAM" id="MobiDB-lite"/>
    </source>
</evidence>
<feature type="transmembrane region" description="Helical" evidence="3">
    <location>
        <begin position="103"/>
        <end position="121"/>
    </location>
</feature>
<keyword evidence="1" id="KW-0012">Acyltransferase</keyword>
<dbReference type="PANTHER" id="PTHR31561">
    <property type="entry name" value="3-KETOACYL-COA SYNTHASE"/>
    <property type="match status" value="1"/>
</dbReference>
<keyword evidence="7" id="KW-1185">Reference proteome</keyword>
<comment type="caution">
    <text evidence="6">The sequence shown here is derived from an EMBL/GenBank/DDBJ whole genome shotgun (WGS) entry which is preliminary data.</text>
</comment>
<dbReference type="CDD" id="cd00831">
    <property type="entry name" value="CHS_like"/>
    <property type="match status" value="1"/>
</dbReference>